<evidence type="ECO:0000313" key="3">
    <source>
        <dbReference type="Proteomes" id="UP001354989"/>
    </source>
</evidence>
<dbReference type="InterPro" id="IPR026444">
    <property type="entry name" value="Secre_tail"/>
</dbReference>
<gene>
    <name evidence="2" type="ORF">PEPS_11740</name>
</gene>
<dbReference type="Pfam" id="PF18962">
    <property type="entry name" value="Por_Secre_tail"/>
    <property type="match status" value="1"/>
</dbReference>
<organism evidence="2 3">
    <name type="scientific">Persicobacter psychrovividus</name>
    <dbReference type="NCBI Taxonomy" id="387638"/>
    <lineage>
        <taxon>Bacteria</taxon>
        <taxon>Pseudomonadati</taxon>
        <taxon>Bacteroidota</taxon>
        <taxon>Cytophagia</taxon>
        <taxon>Cytophagales</taxon>
        <taxon>Persicobacteraceae</taxon>
        <taxon>Persicobacter</taxon>
    </lineage>
</organism>
<dbReference type="NCBIfam" id="TIGR04183">
    <property type="entry name" value="Por_Secre_tail"/>
    <property type="match status" value="1"/>
</dbReference>
<reference evidence="2 3" key="1">
    <citation type="submission" date="2021-12" db="EMBL/GenBank/DDBJ databases">
        <title>Genome sequencing of bacteria with rrn-lacking chromosome and rrn-plasmid.</title>
        <authorList>
            <person name="Anda M."/>
            <person name="Iwasaki W."/>
        </authorList>
    </citation>
    <scope>NUCLEOTIDE SEQUENCE [LARGE SCALE GENOMIC DNA]</scope>
    <source>
        <strain evidence="2 3">NBRC 101262</strain>
    </source>
</reference>
<evidence type="ECO:0000259" key="1">
    <source>
        <dbReference type="Pfam" id="PF18962"/>
    </source>
</evidence>
<proteinExistence type="predicted"/>
<feature type="domain" description="Secretion system C-terminal sorting" evidence="1">
    <location>
        <begin position="527"/>
        <end position="594"/>
    </location>
</feature>
<name>A0ABM7VD86_9BACT</name>
<keyword evidence="3" id="KW-1185">Reference proteome</keyword>
<evidence type="ECO:0000313" key="2">
    <source>
        <dbReference type="EMBL" id="BDC98893.1"/>
    </source>
</evidence>
<accession>A0ABM7VD86</accession>
<protein>
    <recommendedName>
        <fullName evidence="1">Secretion system C-terminal sorting domain-containing protein</fullName>
    </recommendedName>
</protein>
<dbReference type="Proteomes" id="UP001354989">
    <property type="component" value="Chromosome"/>
</dbReference>
<dbReference type="EMBL" id="AP025292">
    <property type="protein sequence ID" value="BDC98893.1"/>
    <property type="molecule type" value="Genomic_DNA"/>
</dbReference>
<sequence length="596" mass="67440">MKAQQANHARLAMSSSDTLQLPFFDDVSQSDHLPNPHWWEDEQKVTVRSGIDINSPSYQVMVFDGVDASGVPYNTNGIAYGPTDALTSKAIDLSQVLPADSTYLTFFLQPKGLANAPNGRDRLIISFLEKEGTYDDIWEIDGSDPRLSTQQFRMFAVKVDTAFLHEGFRFKIQAYGNQSGAFDNWLLNYVHLDQRRFLENPENPTVNDQAYVDRTLTKKPSSPFTPYTMIPMKQFKTDPDTFIQGSKVQAYNHNNQTQLVSYTFEVIDTIANQVIEQTNLNTSLGLINGFTFKDFESTTLDPDKLLAYNSDSLYLAMKCEISSNDTLLVRYQDAFGRNVYADSIDLKMNDTTVSYTVIDNILAYDDGEAEYAAGIAQQQGQLAYKFNVPTNDVLTAVQINWRSEGFAQGGQPITLKIWRDLNDDPIVTRTVTTTPGTLEQPFTTYNVGSVAVNGDIYVGYQQSSNDRIPVGLDKNHDAGDQMYFNTNGEWVQNQDVEGALMIRLQFLKSNQVPPLDNELPQIHHSFYPNPNIGKVYIDAELEGIQLFDVSGHRIQFDQHYDGHRTEIIFDNTTPGLYLIKYKLHGQWMTDKLIIHR</sequence>
<dbReference type="RefSeq" id="WP_338397943.1">
    <property type="nucleotide sequence ID" value="NZ_AP025292.1"/>
</dbReference>